<dbReference type="EMBL" id="BAAFJT010000002">
    <property type="protein sequence ID" value="GAB0185032.1"/>
    <property type="molecule type" value="Genomic_DNA"/>
</dbReference>
<feature type="compositionally biased region" description="Basic residues" evidence="1">
    <location>
        <begin position="63"/>
        <end position="72"/>
    </location>
</feature>
<name>A0ABC9WL20_GRUJA</name>
<proteinExistence type="predicted"/>
<sequence>MMSVSTPGLHQDNLSTKSPHITLTADKKVFTSLTQTSCESAPADMNEVAGRRRAQSGLSPREGKHRLSSKEE</sequence>
<protein>
    <submittedName>
        <fullName evidence="2">Uncharacterized protein</fullName>
    </submittedName>
</protein>
<dbReference type="Proteomes" id="UP001623348">
    <property type="component" value="Unassembled WGS sequence"/>
</dbReference>
<accession>A0ABC9WL20</accession>
<evidence type="ECO:0000313" key="3">
    <source>
        <dbReference type="Proteomes" id="UP001623348"/>
    </source>
</evidence>
<feature type="region of interest" description="Disordered" evidence="1">
    <location>
        <begin position="37"/>
        <end position="72"/>
    </location>
</feature>
<evidence type="ECO:0000313" key="2">
    <source>
        <dbReference type="EMBL" id="GAB0185032.1"/>
    </source>
</evidence>
<gene>
    <name evidence="2" type="ORF">GRJ2_000968500</name>
</gene>
<evidence type="ECO:0000256" key="1">
    <source>
        <dbReference type="SAM" id="MobiDB-lite"/>
    </source>
</evidence>
<reference evidence="2 3" key="1">
    <citation type="submission" date="2024-06" db="EMBL/GenBank/DDBJ databases">
        <title>The draft genome of Grus japonensis, version 3.</title>
        <authorList>
            <person name="Nabeshima K."/>
            <person name="Suzuki S."/>
            <person name="Onuma M."/>
        </authorList>
    </citation>
    <scope>NUCLEOTIDE SEQUENCE [LARGE SCALE GENOMIC DNA]</scope>
    <source>
        <strain evidence="2 3">451A</strain>
    </source>
</reference>
<comment type="caution">
    <text evidence="2">The sequence shown here is derived from an EMBL/GenBank/DDBJ whole genome shotgun (WGS) entry which is preliminary data.</text>
</comment>
<dbReference type="AlphaFoldDB" id="A0ABC9WL20"/>
<organism evidence="2 3">
    <name type="scientific">Grus japonensis</name>
    <name type="common">Japanese crane</name>
    <name type="synonym">Red-crowned crane</name>
    <dbReference type="NCBI Taxonomy" id="30415"/>
    <lineage>
        <taxon>Eukaryota</taxon>
        <taxon>Metazoa</taxon>
        <taxon>Chordata</taxon>
        <taxon>Craniata</taxon>
        <taxon>Vertebrata</taxon>
        <taxon>Euteleostomi</taxon>
        <taxon>Archelosauria</taxon>
        <taxon>Archosauria</taxon>
        <taxon>Dinosauria</taxon>
        <taxon>Saurischia</taxon>
        <taxon>Theropoda</taxon>
        <taxon>Coelurosauria</taxon>
        <taxon>Aves</taxon>
        <taxon>Neognathae</taxon>
        <taxon>Neoaves</taxon>
        <taxon>Gruiformes</taxon>
        <taxon>Gruidae</taxon>
        <taxon>Grus</taxon>
    </lineage>
</organism>
<keyword evidence="3" id="KW-1185">Reference proteome</keyword>